<feature type="compositionally biased region" description="Basic residues" evidence="1">
    <location>
        <begin position="344"/>
        <end position="353"/>
    </location>
</feature>
<feature type="compositionally biased region" description="Basic and acidic residues" evidence="1">
    <location>
        <begin position="647"/>
        <end position="656"/>
    </location>
</feature>
<proteinExistence type="predicted"/>
<name>A0ABM3MVI4_GALME</name>
<feature type="compositionally biased region" description="Basic and acidic residues" evidence="1">
    <location>
        <begin position="617"/>
        <end position="628"/>
    </location>
</feature>
<reference evidence="3 4" key="1">
    <citation type="submission" date="2025-05" db="UniProtKB">
        <authorList>
            <consortium name="RefSeq"/>
        </authorList>
    </citation>
    <scope>IDENTIFICATION</scope>
    <source>
        <tissue evidence="3 4">Whole larvae</tissue>
    </source>
</reference>
<protein>
    <submittedName>
        <fullName evidence="3 4">GATA zinc finger domain-containing protein 14-like</fullName>
    </submittedName>
</protein>
<feature type="compositionally biased region" description="Polar residues" evidence="1">
    <location>
        <begin position="466"/>
        <end position="475"/>
    </location>
</feature>
<evidence type="ECO:0000256" key="1">
    <source>
        <dbReference type="SAM" id="MobiDB-lite"/>
    </source>
</evidence>
<dbReference type="RefSeq" id="XP_052755163.1">
    <property type="nucleotide sequence ID" value="XM_052899203.1"/>
</dbReference>
<feature type="compositionally biased region" description="Polar residues" evidence="1">
    <location>
        <begin position="356"/>
        <end position="368"/>
    </location>
</feature>
<feature type="compositionally biased region" description="Basic and acidic residues" evidence="1">
    <location>
        <begin position="398"/>
        <end position="407"/>
    </location>
</feature>
<accession>A0ABM3MVI4</accession>
<organism evidence="2 4">
    <name type="scientific">Galleria mellonella</name>
    <name type="common">Greater wax moth</name>
    <dbReference type="NCBI Taxonomy" id="7137"/>
    <lineage>
        <taxon>Eukaryota</taxon>
        <taxon>Metazoa</taxon>
        <taxon>Ecdysozoa</taxon>
        <taxon>Arthropoda</taxon>
        <taxon>Hexapoda</taxon>
        <taxon>Insecta</taxon>
        <taxon>Pterygota</taxon>
        <taxon>Neoptera</taxon>
        <taxon>Endopterygota</taxon>
        <taxon>Lepidoptera</taxon>
        <taxon>Glossata</taxon>
        <taxon>Ditrysia</taxon>
        <taxon>Pyraloidea</taxon>
        <taxon>Pyralidae</taxon>
        <taxon>Galleriinae</taxon>
        <taxon>Galleria</taxon>
    </lineage>
</organism>
<evidence type="ECO:0000313" key="3">
    <source>
        <dbReference type="RefSeq" id="XP_052755163.1"/>
    </source>
</evidence>
<feature type="region of interest" description="Disordered" evidence="1">
    <location>
        <begin position="295"/>
        <end position="680"/>
    </location>
</feature>
<feature type="compositionally biased region" description="Basic and acidic residues" evidence="1">
    <location>
        <begin position="372"/>
        <end position="389"/>
    </location>
</feature>
<sequence length="799" mass="89771">MSLQVNDKKKALQLQKEKLLAEIRYYEKRIEEFPNCLNRSFTLDDCSSDSEEEFPIRIEHSRSVSELKVEQSVLKTRLQATQELTNLEVLQSEVKVLVGEPEFTGEPPVTEEGVWLEVTAECRVDLVPFSIIFCVHKPSRKFGAFSYRKLRVAVVKAAHETELAASVLGTVRQPSDAVEVLKSYAVAHRSRRTTLARLAEKYGNSLFMEPMAEGGYLLKCADLLEMSWTLQNKSRVAPFQHRMKFELEYMAESYIKAISQVHKQLSDPTITTDERTLLLAKIINIVLEAKGPTQELYESMESDPETASSLRRRRTTLDEPDPAIEYPVVKKKKDNEVMAPPKSLPKKVKRNKNKTNESNIESDNTKTITADVGEKTQNDEGVESVHNDVSEGSLKSTENTKLKENDNVIKTNKKSNSNDNHKSKSRENKESKDKENKVVKAKSVKMSKKLDHPKGDNIVDNEDITETNSSHAGNKNSKHISKSGKNTDNPKEKGDRVVDKVNTKTKTNDEHAIGKANTKNKKVDVAAQKGENADDHKDNVDSNPTNEKNTNKDGKTVKKTVKRVNSDNQVQNAKKIKTNNLVDRKNQDKGDNSNTKTVAKGVENNKKDIPGTTNKGTHIENKKLEGNKDAQINEASDNNKIVSNAANEKRTQKIVEKNQTVKSKSNNADTKQNKTFKNKNNNDINKQILNKITKNNQENEKNITNTVDKNVRKVMNQNKPIFGNKLLSNIGNGMTKTSSKIPQRASAQGFLKKNHLRISPRITPSKFKTGSVQKSNGRIAPQIPITSIPRLLKKPVTKI</sequence>
<dbReference type="Proteomes" id="UP001652740">
    <property type="component" value="Unplaced"/>
</dbReference>
<gene>
    <name evidence="3 4" type="primary">LOC113510944</name>
</gene>
<feature type="compositionally biased region" description="Basic and acidic residues" evidence="1">
    <location>
        <begin position="531"/>
        <end position="540"/>
    </location>
</feature>
<feature type="compositionally biased region" description="Basic and acidic residues" evidence="1">
    <location>
        <begin position="488"/>
        <end position="513"/>
    </location>
</feature>
<evidence type="ECO:0000313" key="2">
    <source>
        <dbReference type="Proteomes" id="UP001652740"/>
    </source>
</evidence>
<feature type="compositionally biased region" description="Low complexity" evidence="1">
    <location>
        <begin position="669"/>
        <end position="680"/>
    </location>
</feature>
<feature type="compositionally biased region" description="Polar residues" evidence="1">
    <location>
        <begin position="657"/>
        <end position="668"/>
    </location>
</feature>
<feature type="compositionally biased region" description="Basic and acidic residues" evidence="1">
    <location>
        <begin position="419"/>
        <end position="438"/>
    </location>
</feature>
<feature type="compositionally biased region" description="Polar residues" evidence="1">
    <location>
        <begin position="633"/>
        <end position="646"/>
    </location>
</feature>
<feature type="compositionally biased region" description="Basic and acidic residues" evidence="1">
    <location>
        <begin position="448"/>
        <end position="457"/>
    </location>
</feature>
<feature type="compositionally biased region" description="Basic and acidic residues" evidence="1">
    <location>
        <begin position="582"/>
        <end position="591"/>
    </location>
</feature>
<keyword evidence="2" id="KW-1185">Reference proteome</keyword>
<dbReference type="RefSeq" id="XP_052755168.1">
    <property type="nucleotide sequence ID" value="XM_052899208.1"/>
</dbReference>
<evidence type="ECO:0000313" key="4">
    <source>
        <dbReference type="RefSeq" id="XP_052755168.1"/>
    </source>
</evidence>
<dbReference type="GeneID" id="113510944"/>